<dbReference type="AlphaFoldDB" id="A0A921RXF1"/>
<name>A0A921RXF1_SORBI</name>
<organism evidence="1 2">
    <name type="scientific">Sorghum bicolor</name>
    <name type="common">Sorghum</name>
    <name type="synonym">Sorghum vulgare</name>
    <dbReference type="NCBI Taxonomy" id="4558"/>
    <lineage>
        <taxon>Eukaryota</taxon>
        <taxon>Viridiplantae</taxon>
        <taxon>Streptophyta</taxon>
        <taxon>Embryophyta</taxon>
        <taxon>Tracheophyta</taxon>
        <taxon>Spermatophyta</taxon>
        <taxon>Magnoliopsida</taxon>
        <taxon>Liliopsida</taxon>
        <taxon>Poales</taxon>
        <taxon>Poaceae</taxon>
        <taxon>PACMAD clade</taxon>
        <taxon>Panicoideae</taxon>
        <taxon>Andropogonodae</taxon>
        <taxon>Andropogoneae</taxon>
        <taxon>Sorghinae</taxon>
        <taxon>Sorghum</taxon>
    </lineage>
</organism>
<gene>
    <name evidence="1" type="ORF">BDA96_01G097800</name>
</gene>
<proteinExistence type="predicted"/>
<accession>A0A921RXF1</accession>
<dbReference type="Gramene" id="EER90884">
    <property type="protein sequence ID" value="EER90884"/>
    <property type="gene ID" value="SORBI_3001G093400"/>
</dbReference>
<reference evidence="1" key="2">
    <citation type="submission" date="2020-10" db="EMBL/GenBank/DDBJ databases">
        <authorList>
            <person name="Cooper E.A."/>
            <person name="Brenton Z.W."/>
            <person name="Flinn B.S."/>
            <person name="Jenkins J."/>
            <person name="Shu S."/>
            <person name="Flowers D."/>
            <person name="Luo F."/>
            <person name="Wang Y."/>
            <person name="Xia P."/>
            <person name="Barry K."/>
            <person name="Daum C."/>
            <person name="Lipzen A."/>
            <person name="Yoshinaga Y."/>
            <person name="Schmutz J."/>
            <person name="Saski C."/>
            <person name="Vermerris W."/>
            <person name="Kresovich S."/>
        </authorList>
    </citation>
    <scope>NUCLEOTIDE SEQUENCE</scope>
</reference>
<dbReference type="EMBL" id="CM027680">
    <property type="protein sequence ID" value="KAG0547640.1"/>
    <property type="molecule type" value="Genomic_DNA"/>
</dbReference>
<sequence>MFAANTTEKDDNCTLVRKSNQTYPHLPTASTVKSLQSYDTSCFDTITPLPPALFDPIPCSADHPPAWAQ</sequence>
<protein>
    <submittedName>
        <fullName evidence="1">Uncharacterized protein</fullName>
    </submittedName>
</protein>
<comment type="caution">
    <text evidence="1">The sequence shown here is derived from an EMBL/GenBank/DDBJ whole genome shotgun (WGS) entry which is preliminary data.</text>
</comment>
<evidence type="ECO:0000313" key="1">
    <source>
        <dbReference type="EMBL" id="KAG0547640.1"/>
    </source>
</evidence>
<dbReference type="Proteomes" id="UP000807115">
    <property type="component" value="Chromosome 1"/>
</dbReference>
<reference evidence="1" key="1">
    <citation type="journal article" date="2019" name="BMC Genomics">
        <title>A new reference genome for Sorghum bicolor reveals high levels of sequence similarity between sweet and grain genotypes: implications for the genetics of sugar metabolism.</title>
        <authorList>
            <person name="Cooper E.A."/>
            <person name="Brenton Z.W."/>
            <person name="Flinn B.S."/>
            <person name="Jenkins J."/>
            <person name="Shu S."/>
            <person name="Flowers D."/>
            <person name="Luo F."/>
            <person name="Wang Y."/>
            <person name="Xia P."/>
            <person name="Barry K."/>
            <person name="Daum C."/>
            <person name="Lipzen A."/>
            <person name="Yoshinaga Y."/>
            <person name="Schmutz J."/>
            <person name="Saski C."/>
            <person name="Vermerris W."/>
            <person name="Kresovich S."/>
        </authorList>
    </citation>
    <scope>NUCLEOTIDE SEQUENCE</scope>
</reference>
<evidence type="ECO:0000313" key="2">
    <source>
        <dbReference type="Proteomes" id="UP000807115"/>
    </source>
</evidence>